<feature type="region of interest" description="Disordered" evidence="6">
    <location>
        <begin position="1"/>
        <end position="21"/>
    </location>
</feature>
<dbReference type="OrthoDB" id="5874039at2759"/>
<keyword evidence="3 7" id="KW-1133">Transmembrane helix</keyword>
<organism evidence="9 10">
    <name type="scientific">Strongylus vulgaris</name>
    <name type="common">Blood worm</name>
    <dbReference type="NCBI Taxonomy" id="40348"/>
    <lineage>
        <taxon>Eukaryota</taxon>
        <taxon>Metazoa</taxon>
        <taxon>Ecdysozoa</taxon>
        <taxon>Nematoda</taxon>
        <taxon>Chromadorea</taxon>
        <taxon>Rhabditida</taxon>
        <taxon>Rhabditina</taxon>
        <taxon>Rhabditomorpha</taxon>
        <taxon>Strongyloidea</taxon>
        <taxon>Strongylidae</taxon>
        <taxon>Strongylus</taxon>
    </lineage>
</organism>
<dbReference type="GO" id="GO:0016020">
    <property type="term" value="C:membrane"/>
    <property type="evidence" value="ECO:0007669"/>
    <property type="project" value="UniProtKB-SubCell"/>
</dbReference>
<evidence type="ECO:0000256" key="6">
    <source>
        <dbReference type="SAM" id="MobiDB-lite"/>
    </source>
</evidence>
<protein>
    <recommendedName>
        <fullName evidence="8">PTS EIIA type-1 domain-containing protein</fullName>
    </recommendedName>
</protein>
<dbReference type="PANTHER" id="PTHR21377:SF1">
    <property type="entry name" value="PROTEIN FAM210A"/>
    <property type="match status" value="1"/>
</dbReference>
<dbReference type="InterPro" id="IPR045866">
    <property type="entry name" value="FAM210A/B-like"/>
</dbReference>
<dbReference type="PANTHER" id="PTHR21377">
    <property type="entry name" value="PROTEIN FAM210B, MITOCHONDRIAL"/>
    <property type="match status" value="1"/>
</dbReference>
<keyword evidence="10" id="KW-1185">Reference proteome</keyword>
<keyword evidence="4" id="KW-0175">Coiled coil</keyword>
<sequence length="109" mass="12608">MTMTEEQKEEKKRKIEEMKEEEKPKTMFGKIKYYLKRYWYIAVPAHVASCTLWFGGCYALVHFGVDTVSLLRFLHVPDVVIHKVESVPPSAGAFVIALILYKVILFLAL</sequence>
<feature type="domain" description="PTS EIIA type-1" evidence="8">
    <location>
        <begin position="56"/>
        <end position="68"/>
    </location>
</feature>
<dbReference type="Proteomes" id="UP000270094">
    <property type="component" value="Unassembled WGS sequence"/>
</dbReference>
<name>A0A3P7LGB4_STRVU</name>
<evidence type="ECO:0000256" key="1">
    <source>
        <dbReference type="ARBA" id="ARBA00004167"/>
    </source>
</evidence>
<keyword evidence="2 7" id="KW-0812">Transmembrane</keyword>
<evidence type="ECO:0000256" key="2">
    <source>
        <dbReference type="ARBA" id="ARBA00022692"/>
    </source>
</evidence>
<accession>A0A3P7LGB4</accession>
<evidence type="ECO:0000313" key="9">
    <source>
        <dbReference type="EMBL" id="VDM81625.1"/>
    </source>
</evidence>
<dbReference type="PROSITE" id="PS00371">
    <property type="entry name" value="PTS_EIIA_TYPE_1_HIS"/>
    <property type="match status" value="1"/>
</dbReference>
<dbReference type="Pfam" id="PF06916">
    <property type="entry name" value="FAM210A-B_dom"/>
    <property type="match status" value="1"/>
</dbReference>
<feature type="transmembrane region" description="Helical" evidence="7">
    <location>
        <begin position="91"/>
        <end position="108"/>
    </location>
</feature>
<evidence type="ECO:0000256" key="5">
    <source>
        <dbReference type="ARBA" id="ARBA00023136"/>
    </source>
</evidence>
<dbReference type="EMBL" id="UYYB01113815">
    <property type="protein sequence ID" value="VDM81625.1"/>
    <property type="molecule type" value="Genomic_DNA"/>
</dbReference>
<reference evidence="9 10" key="1">
    <citation type="submission" date="2018-11" db="EMBL/GenBank/DDBJ databases">
        <authorList>
            <consortium name="Pathogen Informatics"/>
        </authorList>
    </citation>
    <scope>NUCLEOTIDE SEQUENCE [LARGE SCALE GENOMIC DNA]</scope>
</reference>
<evidence type="ECO:0000256" key="4">
    <source>
        <dbReference type="ARBA" id="ARBA00023054"/>
    </source>
</evidence>
<feature type="transmembrane region" description="Helical" evidence="7">
    <location>
        <begin position="38"/>
        <end position="61"/>
    </location>
</feature>
<dbReference type="InterPro" id="IPR009688">
    <property type="entry name" value="FAM210A/B-like_dom"/>
</dbReference>
<dbReference type="GO" id="GO:0005739">
    <property type="term" value="C:mitochondrion"/>
    <property type="evidence" value="ECO:0007669"/>
    <property type="project" value="TreeGrafter"/>
</dbReference>
<evidence type="ECO:0000256" key="3">
    <source>
        <dbReference type="ARBA" id="ARBA00022989"/>
    </source>
</evidence>
<dbReference type="GO" id="GO:0009401">
    <property type="term" value="P:phosphoenolpyruvate-dependent sugar phosphotransferase system"/>
    <property type="evidence" value="ECO:0007669"/>
    <property type="project" value="InterPro"/>
</dbReference>
<evidence type="ECO:0000256" key="7">
    <source>
        <dbReference type="SAM" id="Phobius"/>
    </source>
</evidence>
<gene>
    <name evidence="9" type="ORF">SVUK_LOCUS16623</name>
</gene>
<proteinExistence type="predicted"/>
<evidence type="ECO:0000259" key="8">
    <source>
        <dbReference type="PROSITE" id="PS00371"/>
    </source>
</evidence>
<keyword evidence="5 7" id="KW-0472">Membrane</keyword>
<comment type="subcellular location">
    <subcellularLocation>
        <location evidence="1">Membrane</location>
        <topology evidence="1">Single-pass membrane protein</topology>
    </subcellularLocation>
</comment>
<evidence type="ECO:0000313" key="10">
    <source>
        <dbReference type="Proteomes" id="UP000270094"/>
    </source>
</evidence>
<dbReference type="AlphaFoldDB" id="A0A3P7LGB4"/>
<dbReference type="InterPro" id="IPR001127">
    <property type="entry name" value="PTS_EIIA_1_perm"/>
</dbReference>